<dbReference type="Proteomes" id="UP000663882">
    <property type="component" value="Unassembled WGS sequence"/>
</dbReference>
<evidence type="ECO:0000313" key="3">
    <source>
        <dbReference type="Proteomes" id="UP000663882"/>
    </source>
</evidence>
<dbReference type="GO" id="GO:0005886">
    <property type="term" value="C:plasma membrane"/>
    <property type="evidence" value="ECO:0007669"/>
    <property type="project" value="TreeGrafter"/>
</dbReference>
<dbReference type="PANTHER" id="PTHR11819">
    <property type="entry name" value="SOLUTE CARRIER FAMILY 5"/>
    <property type="match status" value="1"/>
</dbReference>
<dbReference type="OrthoDB" id="6436616at2759"/>
<feature type="transmembrane region" description="Helical" evidence="1">
    <location>
        <begin position="171"/>
        <end position="194"/>
    </location>
</feature>
<comment type="caution">
    <text evidence="2">The sequence shown here is derived from an EMBL/GenBank/DDBJ whole genome shotgun (WGS) entry which is preliminary data.</text>
</comment>
<feature type="non-terminal residue" evidence="2">
    <location>
        <position position="1"/>
    </location>
</feature>
<protein>
    <submittedName>
        <fullName evidence="2">Uncharacterized protein</fullName>
    </submittedName>
</protein>
<proteinExistence type="predicted"/>
<dbReference type="AlphaFoldDB" id="A0A815T0U8"/>
<dbReference type="EMBL" id="CAJNOO010010992">
    <property type="protein sequence ID" value="CAF1501197.1"/>
    <property type="molecule type" value="Genomic_DNA"/>
</dbReference>
<sequence>IGLIRFIWEFSYSVPPCLYSSTDSRPQAVKFHFLYFAILLFVLTCLVTITISLLTRPIPQQCLHGLNIFDLDNPLKPTPIPTKQGRWHKADTAFEDKHIRPKSSIHRISLVESTTTRRKFGLFFPDPSNKNVKYYLKVALSWICGVEHQSEDDDKAAVTSTMPPLTPENPFWKYICNINSVLIIAFCTFLWAFFTDYRIDKMYKST</sequence>
<reference evidence="2" key="1">
    <citation type="submission" date="2021-02" db="EMBL/GenBank/DDBJ databases">
        <authorList>
            <person name="Nowell W R."/>
        </authorList>
    </citation>
    <scope>NUCLEOTIDE SEQUENCE</scope>
</reference>
<dbReference type="GO" id="GO:0005412">
    <property type="term" value="F:D-glucose:sodium symporter activity"/>
    <property type="evidence" value="ECO:0007669"/>
    <property type="project" value="TreeGrafter"/>
</dbReference>
<feature type="transmembrane region" description="Helical" evidence="1">
    <location>
        <begin position="33"/>
        <end position="54"/>
    </location>
</feature>
<keyword evidence="1" id="KW-0472">Membrane</keyword>
<evidence type="ECO:0000256" key="1">
    <source>
        <dbReference type="SAM" id="Phobius"/>
    </source>
</evidence>
<gene>
    <name evidence="2" type="ORF">RFH988_LOCUS38771</name>
</gene>
<accession>A0A815T0U8</accession>
<keyword evidence="1" id="KW-0812">Transmembrane</keyword>
<keyword evidence="1" id="KW-1133">Transmembrane helix</keyword>
<name>A0A815T0U8_9BILA</name>
<organism evidence="2 3">
    <name type="scientific">Rotaria sordida</name>
    <dbReference type="NCBI Taxonomy" id="392033"/>
    <lineage>
        <taxon>Eukaryota</taxon>
        <taxon>Metazoa</taxon>
        <taxon>Spiralia</taxon>
        <taxon>Gnathifera</taxon>
        <taxon>Rotifera</taxon>
        <taxon>Eurotatoria</taxon>
        <taxon>Bdelloidea</taxon>
        <taxon>Philodinida</taxon>
        <taxon>Philodinidae</taxon>
        <taxon>Rotaria</taxon>
    </lineage>
</organism>
<dbReference type="PANTHER" id="PTHR11819:SF195">
    <property type="entry name" value="SODIUM_GLUCOSE COTRANSPORTER 4"/>
    <property type="match status" value="1"/>
</dbReference>
<evidence type="ECO:0000313" key="2">
    <source>
        <dbReference type="EMBL" id="CAF1501197.1"/>
    </source>
</evidence>